<reference evidence="2 3" key="1">
    <citation type="submission" date="2023-07" db="EMBL/GenBank/DDBJ databases">
        <title>Genomic Encyclopedia of Type Strains, Phase IV (KMG-IV): sequencing the most valuable type-strain genomes for metagenomic binning, comparative biology and taxonomic classification.</title>
        <authorList>
            <person name="Goeker M."/>
        </authorList>
    </citation>
    <scope>NUCLEOTIDE SEQUENCE [LARGE SCALE GENOMIC DNA]</scope>
    <source>
        <strain evidence="2 3">DSM 1400</strain>
    </source>
</reference>
<feature type="transmembrane region" description="Helical" evidence="1">
    <location>
        <begin position="68"/>
        <end position="86"/>
    </location>
</feature>
<keyword evidence="1" id="KW-1133">Transmembrane helix</keyword>
<keyword evidence="1" id="KW-0472">Membrane</keyword>
<accession>A0ABU0JXR4</accession>
<evidence type="ECO:0000313" key="3">
    <source>
        <dbReference type="Proteomes" id="UP001224418"/>
    </source>
</evidence>
<keyword evidence="3" id="KW-1185">Reference proteome</keyword>
<evidence type="ECO:0000256" key="1">
    <source>
        <dbReference type="SAM" id="Phobius"/>
    </source>
</evidence>
<proteinExistence type="predicted"/>
<keyword evidence="1" id="KW-0812">Transmembrane</keyword>
<gene>
    <name evidence="2" type="ORF">QOZ93_002452</name>
</gene>
<name>A0ABU0JXR4_HATLI</name>
<organism evidence="2 3">
    <name type="scientific">Hathewaya limosa</name>
    <name type="common">Clostridium limosum</name>
    <dbReference type="NCBI Taxonomy" id="1536"/>
    <lineage>
        <taxon>Bacteria</taxon>
        <taxon>Bacillati</taxon>
        <taxon>Bacillota</taxon>
        <taxon>Clostridia</taxon>
        <taxon>Eubacteriales</taxon>
        <taxon>Clostridiaceae</taxon>
        <taxon>Hathewaya</taxon>
    </lineage>
</organism>
<feature type="transmembrane region" description="Helical" evidence="1">
    <location>
        <begin position="12"/>
        <end position="32"/>
    </location>
</feature>
<comment type="caution">
    <text evidence="2">The sequence shown here is derived from an EMBL/GenBank/DDBJ whole genome shotgun (WGS) entry which is preliminary data.</text>
</comment>
<feature type="transmembrane region" description="Helical" evidence="1">
    <location>
        <begin position="92"/>
        <end position="112"/>
    </location>
</feature>
<dbReference type="RefSeq" id="WP_307356797.1">
    <property type="nucleotide sequence ID" value="NZ_BAAACJ010000038.1"/>
</dbReference>
<dbReference type="EMBL" id="JAUSWN010000025">
    <property type="protein sequence ID" value="MDQ0480702.1"/>
    <property type="molecule type" value="Genomic_DNA"/>
</dbReference>
<evidence type="ECO:0000313" key="2">
    <source>
        <dbReference type="EMBL" id="MDQ0480702.1"/>
    </source>
</evidence>
<dbReference type="Proteomes" id="UP001224418">
    <property type="component" value="Unassembled WGS sequence"/>
</dbReference>
<protein>
    <submittedName>
        <fullName evidence="2">Membrane protein</fullName>
    </submittedName>
</protein>
<sequence>MDMIFKSIDVIHNALVIFFIVFFIPMAIYIIHKVINIMGISKDLKNLFNKVFWGKIKKLDNPSIKNKVILTSTFIILFIIGCSVFFLDVTMIAKCLIYIILISLFFKISILVREI</sequence>